<comment type="caution">
    <text evidence="2">The sequence shown here is derived from an EMBL/GenBank/DDBJ whole genome shotgun (WGS) entry which is preliminary data.</text>
</comment>
<accession>A0A397V759</accession>
<name>A0A397V759_9GLOM</name>
<protein>
    <submittedName>
        <fullName evidence="2">Uncharacterized protein</fullName>
    </submittedName>
</protein>
<dbReference type="EMBL" id="QKWP01000603">
    <property type="protein sequence ID" value="RIB17468.1"/>
    <property type="molecule type" value="Genomic_DNA"/>
</dbReference>
<gene>
    <name evidence="2" type="ORF">C2G38_2088134</name>
</gene>
<dbReference type="AlphaFoldDB" id="A0A397V759"/>
<reference evidence="2 3" key="1">
    <citation type="submission" date="2018-06" db="EMBL/GenBank/DDBJ databases">
        <title>Comparative genomics reveals the genomic features of Rhizophagus irregularis, R. cerebriforme, R. diaphanum and Gigaspora rosea, and their symbiotic lifestyle signature.</title>
        <authorList>
            <person name="Morin E."/>
            <person name="San Clemente H."/>
            <person name="Chen E.C.H."/>
            <person name="De La Providencia I."/>
            <person name="Hainaut M."/>
            <person name="Kuo A."/>
            <person name="Kohler A."/>
            <person name="Murat C."/>
            <person name="Tang N."/>
            <person name="Roy S."/>
            <person name="Loubradou J."/>
            <person name="Henrissat B."/>
            <person name="Grigoriev I.V."/>
            <person name="Corradi N."/>
            <person name="Roux C."/>
            <person name="Martin F.M."/>
        </authorList>
    </citation>
    <scope>NUCLEOTIDE SEQUENCE [LARGE SCALE GENOMIC DNA]</scope>
    <source>
        <strain evidence="2 3">DAOM 194757</strain>
    </source>
</reference>
<evidence type="ECO:0000256" key="1">
    <source>
        <dbReference type="SAM" id="Phobius"/>
    </source>
</evidence>
<feature type="transmembrane region" description="Helical" evidence="1">
    <location>
        <begin position="20"/>
        <end position="47"/>
    </location>
</feature>
<proteinExistence type="predicted"/>
<organism evidence="2 3">
    <name type="scientific">Gigaspora rosea</name>
    <dbReference type="NCBI Taxonomy" id="44941"/>
    <lineage>
        <taxon>Eukaryota</taxon>
        <taxon>Fungi</taxon>
        <taxon>Fungi incertae sedis</taxon>
        <taxon>Mucoromycota</taxon>
        <taxon>Glomeromycotina</taxon>
        <taxon>Glomeromycetes</taxon>
        <taxon>Diversisporales</taxon>
        <taxon>Gigasporaceae</taxon>
        <taxon>Gigaspora</taxon>
    </lineage>
</organism>
<feature type="non-terminal residue" evidence="2">
    <location>
        <position position="54"/>
    </location>
</feature>
<keyword evidence="3" id="KW-1185">Reference proteome</keyword>
<feature type="non-terminal residue" evidence="2">
    <location>
        <position position="1"/>
    </location>
</feature>
<evidence type="ECO:0000313" key="3">
    <source>
        <dbReference type="Proteomes" id="UP000266673"/>
    </source>
</evidence>
<evidence type="ECO:0000313" key="2">
    <source>
        <dbReference type="EMBL" id="RIB17468.1"/>
    </source>
</evidence>
<keyword evidence="1" id="KW-1133">Transmembrane helix</keyword>
<keyword evidence="1" id="KW-0472">Membrane</keyword>
<keyword evidence="1" id="KW-0812">Transmembrane</keyword>
<sequence>SFRSVTYNWNFKTNNRSRTIYVGLVFSFFILIAHIIFVMLIIPYFILLNNIISI</sequence>
<dbReference type="Proteomes" id="UP000266673">
    <property type="component" value="Unassembled WGS sequence"/>
</dbReference>